<reference evidence="2" key="1">
    <citation type="submission" date="2014-11" db="EMBL/GenBank/DDBJ databases">
        <authorList>
            <person name="Otto D Thomas"/>
            <person name="Naeem Raeece"/>
        </authorList>
    </citation>
    <scope>NUCLEOTIDE SEQUENCE</scope>
</reference>
<feature type="compositionally biased region" description="Basic and acidic residues" evidence="1">
    <location>
        <begin position="489"/>
        <end position="498"/>
    </location>
</feature>
<proteinExistence type="predicted"/>
<evidence type="ECO:0000313" key="2">
    <source>
        <dbReference type="EMBL" id="CEM51883.1"/>
    </source>
</evidence>
<feature type="region of interest" description="Disordered" evidence="1">
    <location>
        <begin position="366"/>
        <end position="406"/>
    </location>
</feature>
<dbReference type="PhylomeDB" id="A0A0G4I4H7"/>
<feature type="compositionally biased region" description="Basic and acidic residues" evidence="1">
    <location>
        <begin position="374"/>
        <end position="383"/>
    </location>
</feature>
<feature type="region of interest" description="Disordered" evidence="1">
    <location>
        <begin position="456"/>
        <end position="498"/>
    </location>
</feature>
<name>A0A0G4I4H7_9ALVE</name>
<dbReference type="VEuPathDB" id="CryptoDB:Cvel_10914"/>
<feature type="compositionally biased region" description="Polar residues" evidence="1">
    <location>
        <begin position="479"/>
        <end position="488"/>
    </location>
</feature>
<organism evidence="2">
    <name type="scientific">Chromera velia CCMP2878</name>
    <dbReference type="NCBI Taxonomy" id="1169474"/>
    <lineage>
        <taxon>Eukaryota</taxon>
        <taxon>Sar</taxon>
        <taxon>Alveolata</taxon>
        <taxon>Colpodellida</taxon>
        <taxon>Chromeraceae</taxon>
        <taxon>Chromera</taxon>
    </lineage>
</organism>
<gene>
    <name evidence="2" type="ORF">Cvel_10914</name>
</gene>
<sequence length="508" mass="55508">MEFSYLSNKPVLAAAWDGRHRPPWCSLAWLQMQVERLAEEGGGLAVPGGSDGRYQHEFSNESAYPLTASAGEGEVPSEFVECFEGLGMLAFRQSDLVALLIADAERLLSQGGGSNEVASSPHREIVAVSPALYLIEDRRLPSGAHGGGVLKKVTGKGKGRGRAPEFDAALLNPLWDPRPPPVLPFSLRASLALRWKRDVLVDGVGGQEWEVLSAARFLVRSGFFRQRLEGLAERQAKRWQLARAAIKNWRGKTGKELQNWKIRAVNQGSEKPGGALFNALPFPLLQTRGQSLFEIQATGRGEAVIPLRKILSVRLIRAASHANSSASRRACGGYKSKKKSASYTEPTGISERQWCVHFGPPLPLPTESPALAHEASKGREVLEARTPNPPDDDDDPHPHLHLHDPTSSSCACFRVSFLEERPEVAVLRLFVECPDAPSGVVGLDISVPPSFSILDSTNEEGIEQPDARMIPSERKRARQPQSYGTHSQGKTERASDPEEILRSLGLLC</sequence>
<protein>
    <submittedName>
        <fullName evidence="2">Uncharacterized protein</fullName>
    </submittedName>
</protein>
<dbReference type="EMBL" id="CDMZ01005078">
    <property type="protein sequence ID" value="CEM51883.1"/>
    <property type="molecule type" value="Genomic_DNA"/>
</dbReference>
<accession>A0A0G4I4H7</accession>
<evidence type="ECO:0000256" key="1">
    <source>
        <dbReference type="SAM" id="MobiDB-lite"/>
    </source>
</evidence>
<dbReference type="AlphaFoldDB" id="A0A0G4I4H7"/>